<proteinExistence type="inferred from homology"/>
<dbReference type="SUPFAM" id="SSF56281">
    <property type="entry name" value="Metallo-hydrolase/oxidoreductase"/>
    <property type="match status" value="1"/>
</dbReference>
<evidence type="ECO:0000313" key="3">
    <source>
        <dbReference type="EMBL" id="MEX0372407.1"/>
    </source>
</evidence>
<dbReference type="PANTHER" id="PTHR42951">
    <property type="entry name" value="METALLO-BETA-LACTAMASE DOMAIN-CONTAINING"/>
    <property type="match status" value="1"/>
</dbReference>
<comment type="caution">
    <text evidence="3">The sequence shown here is derived from an EMBL/GenBank/DDBJ whole genome shotgun (WGS) entry which is preliminary data.</text>
</comment>
<dbReference type="Gene3D" id="3.60.15.10">
    <property type="entry name" value="Ribonuclease Z/Hydroxyacylglutathione hydrolase-like"/>
    <property type="match status" value="1"/>
</dbReference>
<reference evidence="3 4" key="1">
    <citation type="submission" date="2024-02" db="EMBL/GenBank/DDBJ databases">
        <title>New especies of Spiribacter isolated from saline water.</title>
        <authorList>
            <person name="Leon M.J."/>
            <person name="De La Haba R."/>
            <person name="Sanchez-Porro C."/>
            <person name="Ventosa A."/>
        </authorList>
    </citation>
    <scope>NUCLEOTIDE SEQUENCE [LARGE SCALE GENOMIC DNA]</scope>
    <source>
        <strain evidence="4">ag22IC6-196</strain>
    </source>
</reference>
<comment type="similarity">
    <text evidence="1">Belongs to the metallo-beta-lactamase superfamily. Class-B beta-lactamase family.</text>
</comment>
<protein>
    <submittedName>
        <fullName evidence="3">MBL fold metallo-hydrolase</fullName>
    </submittedName>
</protein>
<organism evidence="3 4">
    <name type="scientific">Spiribacter roseus</name>
    <dbReference type="NCBI Taxonomy" id="1855875"/>
    <lineage>
        <taxon>Bacteria</taxon>
        <taxon>Pseudomonadati</taxon>
        <taxon>Pseudomonadota</taxon>
        <taxon>Gammaproteobacteria</taxon>
        <taxon>Chromatiales</taxon>
        <taxon>Ectothiorhodospiraceae</taxon>
        <taxon>Spiribacter</taxon>
    </lineage>
</organism>
<dbReference type="RefSeq" id="WP_367951100.1">
    <property type="nucleotide sequence ID" value="NZ_JBAKFG010000001.1"/>
</dbReference>
<dbReference type="InterPro" id="IPR037482">
    <property type="entry name" value="ST1585_MBL-fold"/>
</dbReference>
<dbReference type="InterPro" id="IPR036866">
    <property type="entry name" value="RibonucZ/Hydroxyglut_hydro"/>
</dbReference>
<evidence type="ECO:0000313" key="4">
    <source>
        <dbReference type="Proteomes" id="UP001556636"/>
    </source>
</evidence>
<dbReference type="Proteomes" id="UP001556636">
    <property type="component" value="Unassembled WGS sequence"/>
</dbReference>
<dbReference type="InterPro" id="IPR001279">
    <property type="entry name" value="Metallo-B-lactamas"/>
</dbReference>
<name>A0ABV3RXG8_9GAMM</name>
<dbReference type="SMART" id="SM00849">
    <property type="entry name" value="Lactamase_B"/>
    <property type="match status" value="1"/>
</dbReference>
<dbReference type="EMBL" id="JBAKFG010000001">
    <property type="protein sequence ID" value="MEX0372407.1"/>
    <property type="molecule type" value="Genomic_DNA"/>
</dbReference>
<dbReference type="Pfam" id="PF00753">
    <property type="entry name" value="Lactamase_B"/>
    <property type="match status" value="1"/>
</dbReference>
<feature type="domain" description="Metallo-beta-lactamase" evidence="2">
    <location>
        <begin position="30"/>
        <end position="235"/>
    </location>
</feature>
<evidence type="ECO:0000259" key="2">
    <source>
        <dbReference type="SMART" id="SM00849"/>
    </source>
</evidence>
<sequence>MSRDTTSTAAATEIAPGLIRIDTGYLRPAHTACYLVIDQGRAALVDTGVVHSVPVILEALAASGLDRSAVDWVIPTHVHLDHAGGAGPLMQALPAARLGVHPSGVDHLVDPGRLEAGVRALYGDAFFDREYAPLVPVDPTRIVALEDGATVATGARQLQVIHTPGHAWHHLSLLDADRSVFIAGDAFGAGYPGYAEGAAPFLVPVVPPPQFDPDAYRQTLERIRDIDPRYVAPAHFPLIEAPRAAADRLQILLDAAVDWTLECESLDDLQRRLVSGWAEALPAGTDRAAFERDFGLDLWLTAEGLWHWRRKKARRASG</sequence>
<accession>A0ABV3RXG8</accession>
<evidence type="ECO:0000256" key="1">
    <source>
        <dbReference type="ARBA" id="ARBA00005250"/>
    </source>
</evidence>
<dbReference type="CDD" id="cd07726">
    <property type="entry name" value="ST1585-like_MBL-fold"/>
    <property type="match status" value="1"/>
</dbReference>
<dbReference type="PANTHER" id="PTHR42951:SF4">
    <property type="entry name" value="ACYL-COENZYME A THIOESTERASE MBLAC2"/>
    <property type="match status" value="1"/>
</dbReference>
<dbReference type="InterPro" id="IPR050855">
    <property type="entry name" value="NDM-1-like"/>
</dbReference>
<gene>
    <name evidence="3" type="ORF">V6X51_03040</name>
</gene>
<keyword evidence="4" id="KW-1185">Reference proteome</keyword>